<evidence type="ECO:0000256" key="4">
    <source>
        <dbReference type="SAM" id="MobiDB-lite"/>
    </source>
</evidence>
<feature type="domain" description="BRCA2 OB3" evidence="5">
    <location>
        <begin position="888"/>
        <end position="1013"/>
    </location>
</feature>
<keyword evidence="1" id="KW-0677">Repeat</keyword>
<dbReference type="STRING" id="48709.A0A1D2NFP0"/>
<dbReference type="PANTHER" id="PTHR11289">
    <property type="entry name" value="BREAST CANCER TYPE 2 SUSCEPTIBILITY PROTEIN BRCA2"/>
    <property type="match status" value="1"/>
</dbReference>
<dbReference type="Proteomes" id="UP000094527">
    <property type="component" value="Unassembled WGS sequence"/>
</dbReference>
<evidence type="ECO:0000313" key="6">
    <source>
        <dbReference type="EMBL" id="ODN04083.1"/>
    </source>
</evidence>
<feature type="compositionally biased region" description="Basic and acidic residues" evidence="4">
    <location>
        <begin position="1"/>
        <end position="29"/>
    </location>
</feature>
<accession>A0A1D2NFP0</accession>
<dbReference type="EMBL" id="LJIJ01000056">
    <property type="protein sequence ID" value="ODN04083.1"/>
    <property type="molecule type" value="Genomic_DNA"/>
</dbReference>
<dbReference type="Gene3D" id="2.40.50.140">
    <property type="entry name" value="Nucleic acid-binding proteins"/>
    <property type="match status" value="3"/>
</dbReference>
<proteinExistence type="predicted"/>
<dbReference type="PROSITE" id="PS50138">
    <property type="entry name" value="BRCA2_REPEAT"/>
    <property type="match status" value="4"/>
</dbReference>
<keyword evidence="7" id="KW-1185">Reference proteome</keyword>
<dbReference type="GO" id="GO:0000724">
    <property type="term" value="P:double-strand break repair via homologous recombination"/>
    <property type="evidence" value="ECO:0007669"/>
    <property type="project" value="InterPro"/>
</dbReference>
<keyword evidence="3" id="KW-0234">DNA repair</keyword>
<dbReference type="Pfam" id="PF09104">
    <property type="entry name" value="BRCA-2_OB3"/>
    <property type="match status" value="1"/>
</dbReference>
<feature type="region of interest" description="Disordered" evidence="4">
    <location>
        <begin position="1059"/>
        <end position="1086"/>
    </location>
</feature>
<feature type="compositionally biased region" description="Polar residues" evidence="4">
    <location>
        <begin position="30"/>
        <end position="41"/>
    </location>
</feature>
<dbReference type="AlphaFoldDB" id="A0A1D2NFP0"/>
<keyword evidence="2" id="KW-0227">DNA damage</keyword>
<evidence type="ECO:0000313" key="7">
    <source>
        <dbReference type="Proteomes" id="UP000094527"/>
    </source>
</evidence>
<dbReference type="PANTHER" id="PTHR11289:SF0">
    <property type="entry name" value="BREAST CANCER TYPE 2 SUSCEPTIBILITY PROTEIN"/>
    <property type="match status" value="1"/>
</dbReference>
<reference evidence="6 7" key="1">
    <citation type="journal article" date="2016" name="Genome Biol. Evol.">
        <title>Gene Family Evolution Reflects Adaptation to Soil Environmental Stressors in the Genome of the Collembolan Orchesella cincta.</title>
        <authorList>
            <person name="Faddeeva-Vakhrusheva A."/>
            <person name="Derks M.F."/>
            <person name="Anvar S.Y."/>
            <person name="Agamennone V."/>
            <person name="Suring W."/>
            <person name="Smit S."/>
            <person name="van Straalen N.M."/>
            <person name="Roelofs D."/>
        </authorList>
    </citation>
    <scope>NUCLEOTIDE SEQUENCE [LARGE SCALE GENOMIC DNA]</scope>
    <source>
        <tissue evidence="6">Mixed pool</tissue>
    </source>
</reference>
<dbReference type="InterPro" id="IPR002093">
    <property type="entry name" value="BRCA2_repeat"/>
</dbReference>
<dbReference type="InterPro" id="IPR012340">
    <property type="entry name" value="NA-bd_OB-fold"/>
</dbReference>
<dbReference type="SUPFAM" id="SSF50249">
    <property type="entry name" value="Nucleic acid-binding proteins"/>
    <property type="match status" value="2"/>
</dbReference>
<dbReference type="OrthoDB" id="21095at2759"/>
<dbReference type="GO" id="GO:0005634">
    <property type="term" value="C:nucleus"/>
    <property type="evidence" value="ECO:0007669"/>
    <property type="project" value="TreeGrafter"/>
</dbReference>
<dbReference type="GO" id="GO:0006355">
    <property type="term" value="P:regulation of DNA-templated transcription"/>
    <property type="evidence" value="ECO:0007669"/>
    <property type="project" value="TreeGrafter"/>
</dbReference>
<sequence>MSETGDKGNNKPPDDGAGHKGSDEGRKLVDSSSGDGDLQNTGRRKSKVFVISDKAKEAARRKLKELQEAEKNKLACSSSSLLKDPASVDVTTISEPPTVSFPTASERNIVVSDDTLEATKAKFINDNLENIVESWDINDDFSTAGDTLVISGDALKSLNVQLIDETLLDFAESCCVMSDSSTGVEMKQDLVISEDAVKAGKPKLFQDHVKNFAEISNISSGFSTASGKRLVVSDEAVKAAKTKLTDETVDLPSTKTEPGFSTAGGRKIVVSEVALEAAKAKFNEENLKKSDETPIPVPVCSTEESIAETLASMKFELSDDDLVDATETDCIIPDFSTGGGIDVVILDDVAKPKVPPDNFENVKKASNVVTGFSTASGKKLFVSDKAVEAAKAKLTDDDPDLAKTDPGFSTAVRKIAVEDALKAAKAKLTDDDLNLAKTVSGFSTASGIKIAVSEDALEAAKAKLTEDDRELAKTVLGFSTAGGRKIAVSEDALEAAKAKHIVDDFDITDITPGILTIGSKNDVSNDSRKNEKTQLREESKDDAAEIRLEASMTKPGRVILESEEDIDNSMVFEEQNEIRVVMTERNLKLEESYCEADVSIEKESPDDVASEINESTRILLEDIDNSDDEWTSSEDPGLKTKAKCPLASVVPGGEIIPSLKVAVTRVYPIMYCALGTDGKSNFMTEKAFARHQQEKSQKQSALREELLPGLEAEIRNRFVKKEKINPKDVTPRALRRMTAEEILHILNNLEDDAQTVNFVMGHINLTVKKDLEIAKADLLEKIRRAIGDELEVKLKAALPAGKSPSRVLKIRVMDVESFKKKDSSIHGTITIWNPQEEAIANIGEGKVYEFQALKPGAYHDGQEVRLSTTKTTRISPVADVLLDEAFKRKLSTLDEVLKDGFLPPFGEFDAIGVIKEVEAFKEHNGQIVHLVDENGHVLKIKFWKSLDDSDLQDVIKVGNIVGCLNLQWRITSVENKMAFSQEFSVFHTTPKVEHLQNGFGRLNAAMQEIKQFLGTERQSSGGTKSISLPAEKVESAGVTTRNSAKRRYLDRFEEPSELPALPVASPSKRGRVSKGFVTPRRITPKK</sequence>
<feature type="region of interest" description="Disordered" evidence="4">
    <location>
        <begin position="1032"/>
        <end position="1051"/>
    </location>
</feature>
<evidence type="ECO:0000256" key="2">
    <source>
        <dbReference type="ARBA" id="ARBA00022763"/>
    </source>
</evidence>
<evidence type="ECO:0000259" key="5">
    <source>
        <dbReference type="Pfam" id="PF09104"/>
    </source>
</evidence>
<dbReference type="InterPro" id="IPR015188">
    <property type="entry name" value="BRCA2_OB_3"/>
</dbReference>
<feature type="region of interest" description="Disordered" evidence="4">
    <location>
        <begin position="1"/>
        <end position="47"/>
    </location>
</feature>
<name>A0A1D2NFP0_ORCCI</name>
<protein>
    <submittedName>
        <fullName evidence="6">Breast cancer type 2 susceptibility protein</fullName>
    </submittedName>
</protein>
<evidence type="ECO:0000256" key="3">
    <source>
        <dbReference type="ARBA" id="ARBA00023204"/>
    </source>
</evidence>
<organism evidence="6 7">
    <name type="scientific">Orchesella cincta</name>
    <name type="common">Springtail</name>
    <name type="synonym">Podura cincta</name>
    <dbReference type="NCBI Taxonomy" id="48709"/>
    <lineage>
        <taxon>Eukaryota</taxon>
        <taxon>Metazoa</taxon>
        <taxon>Ecdysozoa</taxon>
        <taxon>Arthropoda</taxon>
        <taxon>Hexapoda</taxon>
        <taxon>Collembola</taxon>
        <taxon>Entomobryomorpha</taxon>
        <taxon>Entomobryoidea</taxon>
        <taxon>Orchesellidae</taxon>
        <taxon>Orchesellinae</taxon>
        <taxon>Orchesella</taxon>
    </lineage>
</organism>
<gene>
    <name evidence="6" type="ORF">Ocin01_02611</name>
</gene>
<feature type="region of interest" description="Disordered" evidence="4">
    <location>
        <begin position="521"/>
        <end position="541"/>
    </location>
</feature>
<dbReference type="InterPro" id="IPR015525">
    <property type="entry name" value="BRCA2"/>
</dbReference>
<dbReference type="Pfam" id="PF00634">
    <property type="entry name" value="BRCA2"/>
    <property type="match status" value="1"/>
</dbReference>
<feature type="compositionally biased region" description="Basic and acidic residues" evidence="4">
    <location>
        <begin position="523"/>
        <end position="541"/>
    </location>
</feature>
<evidence type="ECO:0000256" key="1">
    <source>
        <dbReference type="ARBA" id="ARBA00022737"/>
    </source>
</evidence>
<comment type="caution">
    <text evidence="6">The sequence shown here is derived from an EMBL/GenBank/DDBJ whole genome shotgun (WGS) entry which is preliminary data.</text>
</comment>